<dbReference type="Pfam" id="PF21706">
    <property type="entry name" value="FCSD_central"/>
    <property type="match status" value="1"/>
</dbReference>
<dbReference type="InterPro" id="IPR015323">
    <property type="entry name" value="FlavoCytC_S_DH_flav-bd"/>
</dbReference>
<feature type="domain" description="Sulfide dehydrogenase [flavocytochrome c] flavoprotein chain central" evidence="5">
    <location>
        <begin position="168"/>
        <end position="283"/>
    </location>
</feature>
<dbReference type="InterPro" id="IPR049386">
    <property type="entry name" value="FCSD_central"/>
</dbReference>
<feature type="domain" description="Flavocytochrome c sulphide dehydrogenase flavin-binding" evidence="4">
    <location>
        <begin position="359"/>
        <end position="404"/>
    </location>
</feature>
<dbReference type="STRING" id="194439.CT2081"/>
<protein>
    <submittedName>
        <fullName evidence="6">Sulfide dehydrogenase, flavoprotein subunit</fullName>
        <ecNumber evidence="6">1.8.2.-</ecNumber>
    </submittedName>
</protein>
<dbReference type="GO" id="GO:0050660">
    <property type="term" value="F:flavin adenine dinucleotide binding"/>
    <property type="evidence" value="ECO:0007669"/>
    <property type="project" value="InterPro"/>
</dbReference>
<keyword evidence="6" id="KW-0560">Oxidoreductase</keyword>
<reference evidence="6 7" key="1">
    <citation type="journal article" date="2002" name="Proc. Natl. Acad. Sci. U.S.A.">
        <title>The complete genome sequence of Chlorobium tepidum TLS, a photosynthetic, anaerobic, green-sulfur bacterium.</title>
        <authorList>
            <person name="Eisen J.A."/>
            <person name="Nelson K.E."/>
            <person name="Paulsen I.T."/>
            <person name="Heidelberg J.F."/>
            <person name="Wu M."/>
            <person name="Dodson R.J."/>
            <person name="Deboy R."/>
            <person name="Gwinn M.L."/>
            <person name="Nelson W.C."/>
            <person name="Haft D.H."/>
            <person name="Hickey E.K."/>
            <person name="Peterson J.D."/>
            <person name="Durkin A.S."/>
            <person name="Kolonay J.L."/>
            <person name="Yang F."/>
            <person name="Holt I."/>
            <person name="Umayam L.A."/>
            <person name="Mason T."/>
            <person name="Brenner M."/>
            <person name="Shea T.P."/>
            <person name="Parksey D."/>
            <person name="Nierman W.C."/>
            <person name="Feldblyum T.V."/>
            <person name="Hansen C.L."/>
            <person name="Craven M.B."/>
            <person name="Radune D."/>
            <person name="Vamathevan J."/>
            <person name="Khouri H."/>
            <person name="White O."/>
            <person name="Gruber T.M."/>
            <person name="Ketchum K.A."/>
            <person name="Venter J.C."/>
            <person name="Tettelin H."/>
            <person name="Bryant D.A."/>
            <person name="Fraser C.M."/>
        </authorList>
    </citation>
    <scope>NUCLEOTIDE SEQUENCE [LARGE SCALE GENOMIC DNA]</scope>
    <source>
        <strain evidence="7">ATCC 49652 / DSM 12025 / NBRC 103806 / TLS</strain>
    </source>
</reference>
<evidence type="ECO:0000259" key="3">
    <source>
        <dbReference type="Pfam" id="PF07992"/>
    </source>
</evidence>
<dbReference type="InterPro" id="IPR016156">
    <property type="entry name" value="FAD/NAD-linked_Rdtase_dimer_sf"/>
</dbReference>
<dbReference type="HOGENOM" id="CLU_030742_0_0_10"/>
<dbReference type="PATRIC" id="fig|194439.7.peg.1884"/>
<dbReference type="FunFam" id="3.50.50.60:FF:000234">
    <property type="entry name" value="Flavocytochrome C sulfide dehydrogenase"/>
    <property type="match status" value="1"/>
</dbReference>
<evidence type="ECO:0000259" key="5">
    <source>
        <dbReference type="Pfam" id="PF21706"/>
    </source>
</evidence>
<dbReference type="EnsemblBacteria" id="AAM73298">
    <property type="protein sequence ID" value="AAM73298"/>
    <property type="gene ID" value="CT2081"/>
</dbReference>
<dbReference type="KEGG" id="cte:CT2081"/>
<dbReference type="Gene3D" id="3.90.760.10">
    <property type="entry name" value="Flavocytochrome c sulphide dehydrogenase, flavin-binding domain"/>
    <property type="match status" value="1"/>
</dbReference>
<dbReference type="EC" id="1.8.2.-" evidence="6"/>
<dbReference type="GO" id="GO:0016491">
    <property type="term" value="F:oxidoreductase activity"/>
    <property type="evidence" value="ECO:0007669"/>
    <property type="project" value="UniProtKB-KW"/>
</dbReference>
<dbReference type="PROSITE" id="PS51318">
    <property type="entry name" value="TAT"/>
    <property type="match status" value="1"/>
</dbReference>
<dbReference type="InterPro" id="IPR006311">
    <property type="entry name" value="TAT_signal"/>
</dbReference>
<feature type="domain" description="FAD/NAD(P)-binding" evidence="3">
    <location>
        <begin position="36"/>
        <end position="152"/>
    </location>
</feature>
<evidence type="ECO:0000256" key="2">
    <source>
        <dbReference type="ARBA" id="ARBA00022827"/>
    </source>
</evidence>
<keyword evidence="2" id="KW-0274">FAD</keyword>
<dbReference type="InterPro" id="IPR023753">
    <property type="entry name" value="FAD/NAD-binding_dom"/>
</dbReference>
<dbReference type="InterPro" id="IPR036188">
    <property type="entry name" value="FAD/NAD-bd_sf"/>
</dbReference>
<evidence type="ECO:0000313" key="6">
    <source>
        <dbReference type="EMBL" id="AAM73298.1"/>
    </source>
</evidence>
<evidence type="ECO:0000259" key="4">
    <source>
        <dbReference type="Pfam" id="PF09242"/>
    </source>
</evidence>
<organism evidence="6 7">
    <name type="scientific">Chlorobaculum tepidum (strain ATCC 49652 / DSM 12025 / NBRC 103806 / TLS)</name>
    <name type="common">Chlorobium tepidum</name>
    <dbReference type="NCBI Taxonomy" id="194439"/>
    <lineage>
        <taxon>Bacteria</taxon>
        <taxon>Pseudomonadati</taxon>
        <taxon>Chlorobiota</taxon>
        <taxon>Chlorobiia</taxon>
        <taxon>Chlorobiales</taxon>
        <taxon>Chlorobiaceae</taxon>
        <taxon>Chlorobaculum</taxon>
    </lineage>
</organism>
<name>Q8KAS4_CHLTE</name>
<dbReference type="AlphaFoldDB" id="Q8KAS4"/>
<dbReference type="Pfam" id="PF07992">
    <property type="entry name" value="Pyr_redox_2"/>
    <property type="match status" value="1"/>
</dbReference>
<evidence type="ECO:0000313" key="7">
    <source>
        <dbReference type="Proteomes" id="UP000001007"/>
    </source>
</evidence>
<keyword evidence="1" id="KW-0285">Flavoprotein</keyword>
<proteinExistence type="predicted"/>
<dbReference type="EMBL" id="AE006470">
    <property type="protein sequence ID" value="AAM73298.1"/>
    <property type="molecule type" value="Genomic_DNA"/>
</dbReference>
<dbReference type="SUPFAM" id="SSF55424">
    <property type="entry name" value="FAD/NAD-linked reductases, dimerisation (C-terminal) domain"/>
    <property type="match status" value="1"/>
</dbReference>
<dbReference type="PANTHER" id="PTHR43755">
    <property type="match status" value="1"/>
</dbReference>
<evidence type="ECO:0000256" key="1">
    <source>
        <dbReference type="ARBA" id="ARBA00022630"/>
    </source>
</evidence>
<dbReference type="Pfam" id="PF09242">
    <property type="entry name" value="FCSD-flav_bind"/>
    <property type="match status" value="1"/>
</dbReference>
<dbReference type="OrthoDB" id="9805710at2"/>
<dbReference type="eggNOG" id="COG0446">
    <property type="taxonomic scope" value="Bacteria"/>
</dbReference>
<dbReference type="PANTHER" id="PTHR43755:SF1">
    <property type="entry name" value="FAD-DEPENDENT PYRIDINE NUCLEOTIDE-DISULPHIDE OXIDOREDUCTASE"/>
    <property type="match status" value="1"/>
</dbReference>
<keyword evidence="7" id="KW-1185">Reference proteome</keyword>
<dbReference type="InterPro" id="IPR037092">
    <property type="entry name" value="FlavoCytC_S_DH_flav-bd_sf"/>
</dbReference>
<dbReference type="Gene3D" id="3.50.50.60">
    <property type="entry name" value="FAD/NAD(P)-binding domain"/>
    <property type="match status" value="2"/>
</dbReference>
<sequence length="458" mass="48573">MSISRRDFNKLLLAGAAGSAFGLFGSGNTAFAARKRVVVIGGGFGGAATAKYLKKLDPTLAVTLIEPKPAFVTCPFSNWVLGGLRTMKDITHTYTALRTRHGVNVIADRVVSVDAAKGTLRLAGGRVIGYDRLVVSPGIDFKYDTIPGYSQKIAKSKMPHAWQAGPQTILLHRQLQAMKNGGTVVICPPDNPFRCPPGPYERASLIAYYLKQHKPKSKIVILDAKEKFSKQGLFTKGWESRYPGMIELRGSTGGGKVLGVDAKAMTVETDLGAVKGDVINVIPAQKAGKIAFEAGLTNEKGWCPVNPSSFESTIHQGIHVIGDACIAGAMPKSGFAASSQGKVAAVAIINLLRGQEPAPPSLVNTCYSLIGPKYGVSVAGVYQLSPTGIVEIPGSGGRLRPMPATNSWNRRRFSPKAGTPISARISGDKPLDSCGVPAVNHQAPLPLTHKATPDCRKR</sequence>
<accession>Q8KAS4</accession>
<dbReference type="InterPro" id="IPR052541">
    <property type="entry name" value="SQRD"/>
</dbReference>
<dbReference type="SUPFAM" id="SSF51905">
    <property type="entry name" value="FAD/NAD(P)-binding domain"/>
    <property type="match status" value="2"/>
</dbReference>
<gene>
    <name evidence="6" type="primary">fccB-2</name>
    <name evidence="6" type="ordered locus">CT2081</name>
</gene>
<dbReference type="Proteomes" id="UP000001007">
    <property type="component" value="Chromosome"/>
</dbReference>